<dbReference type="InterPro" id="IPR002404">
    <property type="entry name" value="IRS_PTB"/>
</dbReference>
<dbReference type="GeneTree" id="ENSGT00940000160725"/>
<sequence length="242" mass="28158">MSSGFNDIIKQGRVTIRSQHFRIYQKCWLVMKRASSEGPFWLEKYSKQRSTNTKSPQKVMGLTNVKNVSRSPRQQKKHAVMLEFREESSLTFACKSEAEADEWYNVLHIYCIQEKKKKLDFGEPDLLCHIRNEALQYHVFLLPSDRFTAQGECTLQITHKAIHLYNAQDPRQRIASWPLKVLRRYGRDCTCFTFEAGTMCDTGEGLFRFLTAEGEAIYHRVHTAVLAIMESHCSRLVKTQND</sequence>
<evidence type="ECO:0000259" key="2">
    <source>
        <dbReference type="PROSITE" id="PS51064"/>
    </source>
</evidence>
<dbReference type="SMART" id="SM01244">
    <property type="entry name" value="IRS"/>
    <property type="match status" value="1"/>
</dbReference>
<dbReference type="Pfam" id="PF02174">
    <property type="entry name" value="IRS"/>
    <property type="match status" value="1"/>
</dbReference>
<dbReference type="GO" id="GO:0005737">
    <property type="term" value="C:cytoplasm"/>
    <property type="evidence" value="ECO:0007669"/>
    <property type="project" value="TreeGrafter"/>
</dbReference>
<dbReference type="SUPFAM" id="SSF50729">
    <property type="entry name" value="PH domain-like"/>
    <property type="match status" value="2"/>
</dbReference>
<reference evidence="3" key="3">
    <citation type="submission" date="2025-09" db="UniProtKB">
        <authorList>
            <consortium name="Ensembl"/>
        </authorList>
    </citation>
    <scope>IDENTIFICATION</scope>
</reference>
<dbReference type="FunFam" id="2.30.29.30:FF:000110">
    <property type="entry name" value="Docking protein 4"/>
    <property type="match status" value="1"/>
</dbReference>
<evidence type="ECO:0000313" key="3">
    <source>
        <dbReference type="Ensembl" id="ENSPNAP00000010167.1"/>
    </source>
</evidence>
<dbReference type="STRING" id="42514.ENSPNAP00000010167"/>
<feature type="domain" description="PH" evidence="1">
    <location>
        <begin position="7"/>
        <end position="112"/>
    </location>
</feature>
<dbReference type="SMART" id="SM00310">
    <property type="entry name" value="PTBI"/>
    <property type="match status" value="1"/>
</dbReference>
<dbReference type="AlphaFoldDB" id="A0A3B4CDZ9"/>
<organism evidence="3 4">
    <name type="scientific">Pygocentrus nattereri</name>
    <name type="common">Red-bellied piranha</name>
    <dbReference type="NCBI Taxonomy" id="42514"/>
    <lineage>
        <taxon>Eukaryota</taxon>
        <taxon>Metazoa</taxon>
        <taxon>Chordata</taxon>
        <taxon>Craniata</taxon>
        <taxon>Vertebrata</taxon>
        <taxon>Euteleostomi</taxon>
        <taxon>Actinopterygii</taxon>
        <taxon>Neopterygii</taxon>
        <taxon>Teleostei</taxon>
        <taxon>Ostariophysi</taxon>
        <taxon>Characiformes</taxon>
        <taxon>Characoidei</taxon>
        <taxon>Pygocentrus</taxon>
    </lineage>
</organism>
<reference evidence="3 4" key="1">
    <citation type="submission" date="2020-10" db="EMBL/GenBank/DDBJ databases">
        <title>Pygocentrus nattereri (red-bellied piranha) genome, fPygNat1, primary haplotype.</title>
        <authorList>
            <person name="Myers G."/>
            <person name="Meyer A."/>
            <person name="Karagic N."/>
            <person name="Pippel M."/>
            <person name="Winkler S."/>
            <person name="Tracey A."/>
            <person name="Wood J."/>
            <person name="Formenti G."/>
            <person name="Howe K."/>
            <person name="Fedrigo O."/>
            <person name="Jarvis E.D."/>
        </authorList>
    </citation>
    <scope>NUCLEOTIDE SEQUENCE [LARGE SCALE GENOMIC DNA]</scope>
</reference>
<evidence type="ECO:0000313" key="4">
    <source>
        <dbReference type="Proteomes" id="UP001501920"/>
    </source>
</evidence>
<dbReference type="GO" id="GO:0007169">
    <property type="term" value="P:cell surface receptor protein tyrosine kinase signaling pathway"/>
    <property type="evidence" value="ECO:0007669"/>
    <property type="project" value="TreeGrafter"/>
</dbReference>
<dbReference type="PROSITE" id="PS50003">
    <property type="entry name" value="PH_DOMAIN"/>
    <property type="match status" value="1"/>
</dbReference>
<dbReference type="PROSITE" id="PS51064">
    <property type="entry name" value="IRS_PTB"/>
    <property type="match status" value="1"/>
</dbReference>
<dbReference type="Proteomes" id="UP001501920">
    <property type="component" value="Chromosome 26"/>
</dbReference>
<dbReference type="SMART" id="SM00233">
    <property type="entry name" value="PH"/>
    <property type="match status" value="1"/>
</dbReference>
<feature type="domain" description="IRS-type PTB" evidence="2">
    <location>
        <begin position="130"/>
        <end position="235"/>
    </location>
</feature>
<dbReference type="InterPro" id="IPR011993">
    <property type="entry name" value="PH-like_dom_sf"/>
</dbReference>
<dbReference type="InterPro" id="IPR050996">
    <property type="entry name" value="Docking_Protein_DOK"/>
</dbReference>
<name>A0A3B4CDZ9_PYGNA</name>
<dbReference type="PANTHER" id="PTHR21258:SF45">
    <property type="entry name" value="DOCKING PROTEIN 5"/>
    <property type="match status" value="1"/>
</dbReference>
<dbReference type="Gene3D" id="2.30.29.30">
    <property type="entry name" value="Pleckstrin-homology domain (PH domain)/Phosphotyrosine-binding domain (PTB)"/>
    <property type="match status" value="2"/>
</dbReference>
<protein>
    <recommendedName>
        <fullName evidence="5">IRS-type PTB domain-containing protein</fullName>
    </recommendedName>
</protein>
<evidence type="ECO:0008006" key="5">
    <source>
        <dbReference type="Google" id="ProtNLM"/>
    </source>
</evidence>
<dbReference type="PANTHER" id="PTHR21258">
    <property type="entry name" value="DOCKING PROTEIN RELATED"/>
    <property type="match status" value="1"/>
</dbReference>
<reference evidence="3" key="2">
    <citation type="submission" date="2025-08" db="UniProtKB">
        <authorList>
            <consortium name="Ensembl"/>
        </authorList>
    </citation>
    <scope>IDENTIFICATION</scope>
</reference>
<evidence type="ECO:0000259" key="1">
    <source>
        <dbReference type="PROSITE" id="PS50003"/>
    </source>
</evidence>
<dbReference type="Pfam" id="PF00169">
    <property type="entry name" value="PH"/>
    <property type="match status" value="1"/>
</dbReference>
<keyword evidence="4" id="KW-1185">Reference proteome</keyword>
<accession>A0A3B4CDZ9</accession>
<proteinExistence type="predicted"/>
<dbReference type="Ensembl" id="ENSPNAT00000016744.2">
    <property type="protein sequence ID" value="ENSPNAP00000010167.1"/>
    <property type="gene ID" value="ENSPNAG00000015682.2"/>
</dbReference>
<dbReference type="OMA" id="VKLMVQE"/>
<dbReference type="InterPro" id="IPR001849">
    <property type="entry name" value="PH_domain"/>
</dbReference>